<evidence type="ECO:0000313" key="3">
    <source>
        <dbReference type="EMBL" id="SLJ94266.1"/>
    </source>
</evidence>
<dbReference type="RefSeq" id="WP_079730023.1">
    <property type="nucleotide sequence ID" value="NZ_FVZE01000002.1"/>
</dbReference>
<dbReference type="InterPro" id="IPR056490">
    <property type="entry name" value="Rcc01698_C"/>
</dbReference>
<dbReference type="InterPro" id="IPR032876">
    <property type="entry name" value="J_dom"/>
</dbReference>
<proteinExistence type="predicted"/>
<keyword evidence="4" id="KW-1185">Reference proteome</keyword>
<feature type="domain" description="Tip attachment protein J" evidence="1">
    <location>
        <begin position="273"/>
        <end position="387"/>
    </location>
</feature>
<accession>A0A1U6HER9</accession>
<dbReference type="Pfam" id="PF23666">
    <property type="entry name" value="Rcc01698_C"/>
    <property type="match status" value="1"/>
</dbReference>
<evidence type="ECO:0000259" key="2">
    <source>
        <dbReference type="Pfam" id="PF23666"/>
    </source>
</evidence>
<organism evidence="3 4">
    <name type="scientific">Novosphingobium mathurense</name>
    <dbReference type="NCBI Taxonomy" id="428990"/>
    <lineage>
        <taxon>Bacteria</taxon>
        <taxon>Pseudomonadati</taxon>
        <taxon>Pseudomonadota</taxon>
        <taxon>Alphaproteobacteria</taxon>
        <taxon>Sphingomonadales</taxon>
        <taxon>Sphingomonadaceae</taxon>
        <taxon>Novosphingobium</taxon>
    </lineage>
</organism>
<dbReference type="Pfam" id="PF13550">
    <property type="entry name" value="Phage-tail_3"/>
    <property type="match status" value="1"/>
</dbReference>
<evidence type="ECO:0000259" key="1">
    <source>
        <dbReference type="Pfam" id="PF13550"/>
    </source>
</evidence>
<sequence>MATLIFSTVGTAIGGPIGGAIGGLVGQGIDTAIFGSGRREGPRLQELQLTTSTYGQPLPRHFGTMRVAGSIIWATDLVEHSETQGGGKGAPTVTTYSYTANLAVALSSRPILGIGRIWADGKLLRGTEGDLKVGGTMRLYTGEGDQPADPLIAANEGAERCPAWRGLAYVVFEGLDLSEFYNRLPAMTFEILADESFDLQDVVGELVDGIDARVPFDGITGYTVNGPLAQCIETLDPVIPLNISGDGEGFAISHERDRDNPRPLPAPAVSIEDGDFGGSLGFTRHRLPASQQPVRSLRYFDAERDYLPGIQHASASPPPGQPRSIELPAALDAQAARALIEKASRRIDWSRDRLAWRSCELDPAIAPGSTVSVPGVAGPWRVIEWEWRASGVEFALERLPPVGAIDAPDLPADGGRANLPADLPLASTQLVAFELPPGTTNSDAASPNVFAAVSAASANWSGAALYADKGDGEMLPLGPSGRRRSIIGTAATILKPGHPLLFDRERTVEVALVDPAMILSSASFRQMTLGANLALLGQEIIQFANAQAIGEGRWMLSGLLRGRGGSEAAVSGHAIGEAFVLLDSRLVPLDASALGADRNRQVLAIGRGDGEPVASSVLLGGITLRPLAPVHPRHTLKSDGTLHLSWTRRARGAWPWQDGIDVPLVEEAERYLVTLGPLDAPVATWQVGTPELAIEPALLAELSTAFAGQFLQVRQQGTQALSAPLLLRSLP</sequence>
<dbReference type="AlphaFoldDB" id="A0A1U6HER9"/>
<feature type="domain" description="Rcc01698-like C-terminal" evidence="2">
    <location>
        <begin position="486"/>
        <end position="580"/>
    </location>
</feature>
<reference evidence="4" key="1">
    <citation type="submission" date="2017-02" db="EMBL/GenBank/DDBJ databases">
        <authorList>
            <person name="Varghese N."/>
            <person name="Submissions S."/>
        </authorList>
    </citation>
    <scope>NUCLEOTIDE SEQUENCE [LARGE SCALE GENOMIC DNA]</scope>
    <source>
        <strain evidence="4">SM117</strain>
    </source>
</reference>
<protein>
    <submittedName>
        <fullName evidence="3">Putative phage tail protein</fullName>
    </submittedName>
</protein>
<gene>
    <name evidence="3" type="ORF">SAMN06295987_102268</name>
</gene>
<evidence type="ECO:0000313" key="4">
    <source>
        <dbReference type="Proteomes" id="UP000190989"/>
    </source>
</evidence>
<dbReference type="STRING" id="428990.SAMN06295987_102268"/>
<dbReference type="EMBL" id="FVZE01000002">
    <property type="protein sequence ID" value="SLJ94266.1"/>
    <property type="molecule type" value="Genomic_DNA"/>
</dbReference>
<dbReference type="Proteomes" id="UP000190989">
    <property type="component" value="Unassembled WGS sequence"/>
</dbReference>
<name>A0A1U6HER9_9SPHN</name>